<evidence type="ECO:0008006" key="8">
    <source>
        <dbReference type="Google" id="ProtNLM"/>
    </source>
</evidence>
<feature type="compositionally biased region" description="Basic and acidic residues" evidence="2">
    <location>
        <begin position="160"/>
        <end position="179"/>
    </location>
</feature>
<feature type="region of interest" description="Disordered" evidence="2">
    <location>
        <begin position="1"/>
        <end position="58"/>
    </location>
</feature>
<dbReference type="PANTHER" id="PTHR22538:SF0">
    <property type="entry name" value="CILIA- AND FLAGELLA-ASSOCIATED PROTEIN 74"/>
    <property type="match status" value="1"/>
</dbReference>
<feature type="compositionally biased region" description="Polar residues" evidence="2">
    <location>
        <begin position="719"/>
        <end position="736"/>
    </location>
</feature>
<evidence type="ECO:0000313" key="6">
    <source>
        <dbReference type="EMBL" id="KAG5282353.1"/>
    </source>
</evidence>
<dbReference type="Pfam" id="PF24798">
    <property type="entry name" value="Ig-CFAP74_4th"/>
    <property type="match status" value="1"/>
</dbReference>
<feature type="region of interest" description="Disordered" evidence="2">
    <location>
        <begin position="1122"/>
        <end position="1178"/>
    </location>
</feature>
<reference evidence="6" key="1">
    <citation type="submission" date="2020-10" db="EMBL/GenBank/DDBJ databases">
        <title>Chromosome-scale genome assembly of the Allis shad, Alosa alosa.</title>
        <authorList>
            <person name="Margot Z."/>
            <person name="Christophe K."/>
            <person name="Cabau C."/>
            <person name="Louis A."/>
            <person name="Berthelot C."/>
            <person name="Parey E."/>
            <person name="Roest Crollius H."/>
            <person name="Montfort J."/>
            <person name="Robinson-Rechavi M."/>
            <person name="Bucao C."/>
            <person name="Bouchez O."/>
            <person name="Gislard M."/>
            <person name="Lluch J."/>
            <person name="Milhes M."/>
            <person name="Lampietro C."/>
            <person name="Lopez Roques C."/>
            <person name="Donnadieu C."/>
            <person name="Braasch I."/>
            <person name="Desvignes T."/>
            <person name="Postlethwait J."/>
            <person name="Bobe J."/>
            <person name="Guiguen Y."/>
        </authorList>
    </citation>
    <scope>NUCLEOTIDE SEQUENCE</scope>
    <source>
        <strain evidence="6">M-15738</strain>
        <tissue evidence="6">Blood</tissue>
    </source>
</reference>
<dbReference type="Pfam" id="PF24771">
    <property type="entry name" value="Ig_CFAP74_1st"/>
    <property type="match status" value="1"/>
</dbReference>
<feature type="compositionally biased region" description="Basic and acidic residues" evidence="2">
    <location>
        <begin position="187"/>
        <end position="197"/>
    </location>
</feature>
<dbReference type="Pfam" id="PF24770">
    <property type="entry name" value="Ig-CFAP74_2"/>
    <property type="match status" value="1"/>
</dbReference>
<keyword evidence="1" id="KW-0175">Coiled coil</keyword>
<evidence type="ECO:0000256" key="1">
    <source>
        <dbReference type="SAM" id="Coils"/>
    </source>
</evidence>
<feature type="compositionally biased region" description="Basic and acidic residues" evidence="2">
    <location>
        <begin position="1137"/>
        <end position="1146"/>
    </location>
</feature>
<dbReference type="InterPro" id="IPR056307">
    <property type="entry name" value="Ig-CFAP74_3rd"/>
</dbReference>
<dbReference type="Proteomes" id="UP000823561">
    <property type="component" value="Chromosome 4"/>
</dbReference>
<feature type="domain" description="CFAP74 fourth Ig-like" evidence="5">
    <location>
        <begin position="912"/>
        <end position="1006"/>
    </location>
</feature>
<sequence>MDLTVEENPFENEDPFTHTWTDEETDEEETSKDNGAFVEGTEGRLSPQSDRSSNWDDECVDEQDGALMGSGGEGRMLKLRRNLHQLDSLYAQKELRVLKAREELRCWGVPNASPAQASVCEELHREEELQALISMALREHELELYQVEVKMAGVCDLHEEQNDQEQKKQERRLHLEKTKARAHHKRIQQDRAKKKAEDEQEQAAQLHAQEQSKTSQRKASQYIRETINRIQRMESEKEERSREEVKRRTDAVLSLKNNIAASQAQRRSRQQDLQTEALQIEGGNTTRELHQQRVLNDQQRRKEELEDRQRARRMEIVSKLLQEEEVMEKRKQQQAPPLPAALPKGAHRTMANRKTFEKILQKLEPVISEAVEHTPMTLPTQPQREQLRGMSDTSSDESSEEEGADSAGEEEEDEEEESGSDESLPETGCSLEELAARPPVKERHPVVACRAQAPLMRKKAGRGFKGPPFISKPAAIHFKDFDIGRVYRKRITLTNVTYSTNYCKLLGISTHLMDFISLSFQPPGPMSPGMACEMEALFKPVLNEDLEGEVCFSSAAGSFSVPVRCTTKKCQMVVDSSLIEFGSHVVGQTISRVITLSNRGARGTRYFLLPSASSNHTRLHTPSHASSPSTKMPVSREESVEQILGESRGAHQSPDSPAKHSGGSPATLCVSVCGEEAVCVDSPIVLTQSELDQLSDQHQQHQQNQQPEPEPSPHFPTPDSTEPSSDTATDTSTEIQLPQVREGEVGPFGSTKIHITFNPTIPGDAHLDFQISFSEPDCQAISVSVSGTAVTAPVCVTQPDLDLKICSYGRLYQQSITVQSRANRALHLVFNVCKELRNHMEILPKTAYVQARSTFQAQFKFLPRRSLPADAGRFFDKETGVLEVPLSVQVADQVRPIPIMVHAVVTTSDLEFEHTELDFGHCSVRESVKLSLRLTNRSLLPQDFGFLGVPKCINVQPGDGFGTLLPLETLELDVMFSPQTAGDYSFQLTCRTGANRVVCVQCRGVGVQPVLELSHTLVEFRATAVGSRSSACLYVLNTHTSTNQFTHNVPRVGPGPPAPIGPRRFAFCPPNTTQLTVTPTQGRVLPGERCLVQVTFTPSLSDDIIKAEASRLLAVKQQQAAELSSKATSLDTPVQPTKKEALPEPKKSRKPPVKKNSKAILSPKTASPPNTQQGGEELGPAVEGLLRSFKDTHQRFIVPCFVSDGDATEPEQDCTYSPHNILYLELRCPVVRPALLLLNHSSGYHTINYQQVLLDEKVVKKVTVQNICEESLDLTSSVLDLSGPFLLLNALRSLRPGDTYTLLLAFTPTEEKKYREVLEVRCSRMNLELTLCGEGVKPLVTCTLKGPVMDFGYVLENDSASQIIKSSAPKSSAVMDFGYVLENDSASQIIKLHNGSVLSVKFTASLASPPPTHTQQLSVDQSDDIERAQNASSTTIDGQSCGGRCAFLVSPAEGAIPPGKSMDVTVTFQPDHESLTHSDTVTIQLSNKQTVCAVDLKGASRHNIMYLCGGDPLKDNLTDPTQDVEKAPNPVLLILRSDGGVTASRSLEVGCIRTSQPGAKKSVEFVWENAALLKQKGFSVEPPKGNVDAGARRTLTVTWAPPKGTTLDEVVEVTTSLTLKGNETEVYSVTLQALPLQPHSC</sequence>
<feature type="compositionally biased region" description="Low complexity" evidence="2">
    <location>
        <begin position="693"/>
        <end position="707"/>
    </location>
</feature>
<feature type="compositionally biased region" description="Low complexity" evidence="2">
    <location>
        <begin position="202"/>
        <end position="211"/>
    </location>
</feature>
<feature type="region of interest" description="Disordered" evidence="2">
    <location>
        <begin position="370"/>
        <end position="426"/>
    </location>
</feature>
<evidence type="ECO:0000313" key="7">
    <source>
        <dbReference type="Proteomes" id="UP000823561"/>
    </source>
</evidence>
<feature type="compositionally biased region" description="Polar residues" evidence="2">
    <location>
        <begin position="1122"/>
        <end position="1135"/>
    </location>
</feature>
<feature type="region of interest" description="Disordered" evidence="2">
    <location>
        <begin position="614"/>
        <end position="664"/>
    </location>
</feature>
<keyword evidence="7" id="KW-1185">Reference proteome</keyword>
<feature type="compositionally biased region" description="Basic residues" evidence="2">
    <location>
        <begin position="1147"/>
        <end position="1157"/>
    </location>
</feature>
<gene>
    <name evidence="6" type="ORF">AALO_G00055070</name>
</gene>
<protein>
    <recommendedName>
        <fullName evidence="8">Cilia- and flagella-associated protein 74</fullName>
    </recommendedName>
</protein>
<feature type="coiled-coil region" evidence="1">
    <location>
        <begin position="288"/>
        <end position="315"/>
    </location>
</feature>
<feature type="region of interest" description="Disordered" evidence="2">
    <location>
        <begin position="693"/>
        <end position="744"/>
    </location>
</feature>
<feature type="compositionally biased region" description="Polar residues" evidence="2">
    <location>
        <begin position="623"/>
        <end position="632"/>
    </location>
</feature>
<feature type="domain" description="CFAP74 second Ig-like" evidence="3">
    <location>
        <begin position="574"/>
        <end position="790"/>
    </location>
</feature>
<dbReference type="PANTHER" id="PTHR22538">
    <property type="entry name" value="CILIA- AND FLAGELLA-ASSOCIATED PROTEIN 74"/>
    <property type="match status" value="1"/>
</dbReference>
<dbReference type="Gene3D" id="2.60.40.10">
    <property type="entry name" value="Immunoglobulins"/>
    <property type="match status" value="5"/>
</dbReference>
<name>A0AAV6H4T9_9TELE</name>
<evidence type="ECO:0000259" key="5">
    <source>
        <dbReference type="Pfam" id="PF24798"/>
    </source>
</evidence>
<feature type="compositionally biased region" description="Acidic residues" evidence="2">
    <location>
        <begin position="394"/>
        <end position="424"/>
    </location>
</feature>
<feature type="compositionally biased region" description="Polar residues" evidence="2">
    <location>
        <begin position="1164"/>
        <end position="1174"/>
    </location>
</feature>
<feature type="compositionally biased region" description="Basic and acidic residues" evidence="2">
    <location>
        <begin position="231"/>
        <end position="249"/>
    </location>
</feature>
<dbReference type="InterPro" id="IPR056310">
    <property type="entry name" value="Ig-CFAP74_4th"/>
</dbReference>
<organism evidence="6 7">
    <name type="scientific">Alosa alosa</name>
    <name type="common">allis shad</name>
    <dbReference type="NCBI Taxonomy" id="278164"/>
    <lineage>
        <taxon>Eukaryota</taxon>
        <taxon>Metazoa</taxon>
        <taxon>Chordata</taxon>
        <taxon>Craniata</taxon>
        <taxon>Vertebrata</taxon>
        <taxon>Euteleostomi</taxon>
        <taxon>Actinopterygii</taxon>
        <taxon>Neopterygii</taxon>
        <taxon>Teleostei</taxon>
        <taxon>Clupei</taxon>
        <taxon>Clupeiformes</taxon>
        <taxon>Clupeoidei</taxon>
        <taxon>Clupeidae</taxon>
        <taxon>Alosa</taxon>
    </lineage>
</organism>
<feature type="domain" description="CFAP74 third Ig-like" evidence="4">
    <location>
        <begin position="794"/>
        <end position="906"/>
    </location>
</feature>
<feature type="region of interest" description="Disordered" evidence="2">
    <location>
        <begin position="160"/>
        <end position="249"/>
    </location>
</feature>
<evidence type="ECO:0000259" key="3">
    <source>
        <dbReference type="Pfam" id="PF24770"/>
    </source>
</evidence>
<dbReference type="EMBL" id="JADWDJ010000004">
    <property type="protein sequence ID" value="KAG5282353.1"/>
    <property type="molecule type" value="Genomic_DNA"/>
</dbReference>
<proteinExistence type="predicted"/>
<dbReference type="InterPro" id="IPR013783">
    <property type="entry name" value="Ig-like_fold"/>
</dbReference>
<dbReference type="InterPro" id="IPR056306">
    <property type="entry name" value="Ig-CFAP74_2nd"/>
</dbReference>
<evidence type="ECO:0000259" key="4">
    <source>
        <dbReference type="Pfam" id="PF24778"/>
    </source>
</evidence>
<feature type="region of interest" description="Disordered" evidence="2">
    <location>
        <begin position="326"/>
        <end position="347"/>
    </location>
</feature>
<dbReference type="Pfam" id="PF24778">
    <property type="entry name" value="Ig-CFAP74_3rd"/>
    <property type="match status" value="1"/>
</dbReference>
<comment type="caution">
    <text evidence="6">The sequence shown here is derived from an EMBL/GenBank/DDBJ whole genome shotgun (WGS) entry which is preliminary data.</text>
</comment>
<evidence type="ECO:0000256" key="2">
    <source>
        <dbReference type="SAM" id="MobiDB-lite"/>
    </source>
</evidence>
<accession>A0AAV6H4T9</accession>
<feature type="compositionally biased region" description="Acidic residues" evidence="2">
    <location>
        <begin position="1"/>
        <end position="14"/>
    </location>
</feature>